<keyword evidence="3" id="KW-1185">Reference proteome</keyword>
<dbReference type="PANTHER" id="PTHR39339">
    <property type="entry name" value="SLR1444 PROTEIN"/>
    <property type="match status" value="1"/>
</dbReference>
<accession>A0A9X3BI45</accession>
<evidence type="ECO:0000313" key="2">
    <source>
        <dbReference type="EMBL" id="MCU7550687.1"/>
    </source>
</evidence>
<gene>
    <name evidence="2" type="ORF">OCK74_16325</name>
</gene>
<proteinExistence type="predicted"/>
<dbReference type="PANTHER" id="PTHR39339:SF1">
    <property type="entry name" value="CHAD DOMAIN-CONTAINING PROTEIN"/>
    <property type="match status" value="1"/>
</dbReference>
<dbReference type="InterPro" id="IPR038186">
    <property type="entry name" value="CHAD_dom_sf"/>
</dbReference>
<dbReference type="Pfam" id="PF05235">
    <property type="entry name" value="CHAD"/>
    <property type="match status" value="1"/>
</dbReference>
<dbReference type="AlphaFoldDB" id="A0A9X3BI45"/>
<dbReference type="Proteomes" id="UP001155483">
    <property type="component" value="Unassembled WGS sequence"/>
</dbReference>
<dbReference type="SMART" id="SM00880">
    <property type="entry name" value="CHAD"/>
    <property type="match status" value="1"/>
</dbReference>
<dbReference type="InterPro" id="IPR007899">
    <property type="entry name" value="CHAD_dom"/>
</dbReference>
<evidence type="ECO:0000313" key="3">
    <source>
        <dbReference type="Proteomes" id="UP001155483"/>
    </source>
</evidence>
<reference evidence="2" key="1">
    <citation type="submission" date="2022-09" db="EMBL/GenBank/DDBJ databases">
        <authorList>
            <person name="Yuan C."/>
            <person name="Ke Z."/>
        </authorList>
    </citation>
    <scope>NUCLEOTIDE SEQUENCE</scope>
    <source>
        <strain evidence="2">LB-8</strain>
    </source>
</reference>
<dbReference type="PROSITE" id="PS51708">
    <property type="entry name" value="CHAD"/>
    <property type="match status" value="1"/>
</dbReference>
<sequence length="272" mass="31448">MKKAYLEEVINKRLLHMKTLCAQITGTYDIEDIHDLRVEYKKLRAFIRLLQGEEESSKLKVPGKLKAIYETAGPVRDLQLFLPLVNPYFSQQPSQQYLERLQQKSSHAKNDLQQAIEKASFDKAEESILSNLPKSLRIGTVKKFVQHKITAIQTGLLSIHHDEDLHTIRKQLKDLIYNIKTYRNDFNQPFPVSLGNSEEDLNHAAHLLGKYNDLCFALTFLQTHKEEGLPENETRLLEHLESEWLTEKETRQAEVIQKLTDLHLGPVQLSKA</sequence>
<reference evidence="2" key="2">
    <citation type="submission" date="2023-04" db="EMBL/GenBank/DDBJ databases">
        <title>Paracnuella aquatica gen. nov., sp. nov., a member of the family Chitinophagaceae isolated from a hot spring.</title>
        <authorList>
            <person name="Wang C."/>
        </authorList>
    </citation>
    <scope>NUCLEOTIDE SEQUENCE</scope>
    <source>
        <strain evidence="2">LB-8</strain>
    </source>
</reference>
<comment type="caution">
    <text evidence="2">The sequence shown here is derived from an EMBL/GenBank/DDBJ whole genome shotgun (WGS) entry which is preliminary data.</text>
</comment>
<name>A0A9X3BI45_9BACT</name>
<dbReference type="Gene3D" id="1.40.20.10">
    <property type="entry name" value="CHAD domain"/>
    <property type="match status" value="1"/>
</dbReference>
<organism evidence="2 3">
    <name type="scientific">Paraflavisolibacter caeni</name>
    <dbReference type="NCBI Taxonomy" id="2982496"/>
    <lineage>
        <taxon>Bacteria</taxon>
        <taxon>Pseudomonadati</taxon>
        <taxon>Bacteroidota</taxon>
        <taxon>Chitinophagia</taxon>
        <taxon>Chitinophagales</taxon>
        <taxon>Chitinophagaceae</taxon>
        <taxon>Paraflavisolibacter</taxon>
    </lineage>
</organism>
<protein>
    <submittedName>
        <fullName evidence="2">CHAD domain-containing protein</fullName>
    </submittedName>
</protein>
<dbReference type="RefSeq" id="WP_279298126.1">
    <property type="nucleotide sequence ID" value="NZ_JAOTIF010000014.1"/>
</dbReference>
<dbReference type="EMBL" id="JAOTIF010000014">
    <property type="protein sequence ID" value="MCU7550687.1"/>
    <property type="molecule type" value="Genomic_DNA"/>
</dbReference>
<evidence type="ECO:0000259" key="1">
    <source>
        <dbReference type="PROSITE" id="PS51708"/>
    </source>
</evidence>
<feature type="domain" description="CHAD" evidence="1">
    <location>
        <begin position="1"/>
        <end position="261"/>
    </location>
</feature>